<feature type="region of interest" description="Disordered" evidence="1">
    <location>
        <begin position="1"/>
        <end position="35"/>
    </location>
</feature>
<proteinExistence type="predicted"/>
<feature type="region of interest" description="Disordered" evidence="1">
    <location>
        <begin position="49"/>
        <end position="68"/>
    </location>
</feature>
<dbReference type="HOGENOM" id="CLU_1992208_0_0_1"/>
<evidence type="ECO:0000313" key="3">
    <source>
        <dbReference type="Proteomes" id="UP000030106"/>
    </source>
</evidence>
<gene>
    <name evidence="2" type="ORF">BBAD15_g6836</name>
</gene>
<accession>A0A0A2W4D0</accession>
<dbReference type="Proteomes" id="UP000030106">
    <property type="component" value="Unassembled WGS sequence"/>
</dbReference>
<sequence length="125" mass="13368">MLWKIGDEKPEEDQSVVGKASARGSKRVMGSGKTTNIEMTTSRYLGVRKASQREAASSNKSMSAAEATGRLDMQKRGVKGVEAAGLVDELYDAIWIRAARQQAAIEFGTRQAAGGNVSESEISVC</sequence>
<protein>
    <submittedName>
        <fullName evidence="2">Uncharacterized protein</fullName>
    </submittedName>
</protein>
<evidence type="ECO:0000313" key="2">
    <source>
        <dbReference type="EMBL" id="KGQ07819.1"/>
    </source>
</evidence>
<name>A0A0A2W4D0_BEABA</name>
<comment type="caution">
    <text evidence="2">The sequence shown here is derived from an EMBL/GenBank/DDBJ whole genome shotgun (WGS) entry which is preliminary data.</text>
</comment>
<dbReference type="EMBL" id="ANFO01000638">
    <property type="protein sequence ID" value="KGQ07819.1"/>
    <property type="molecule type" value="Genomic_DNA"/>
</dbReference>
<dbReference type="AlphaFoldDB" id="A0A0A2W4D0"/>
<evidence type="ECO:0000256" key="1">
    <source>
        <dbReference type="SAM" id="MobiDB-lite"/>
    </source>
</evidence>
<organism evidence="2 3">
    <name type="scientific">Beauveria bassiana D1-5</name>
    <dbReference type="NCBI Taxonomy" id="1245745"/>
    <lineage>
        <taxon>Eukaryota</taxon>
        <taxon>Fungi</taxon>
        <taxon>Dikarya</taxon>
        <taxon>Ascomycota</taxon>
        <taxon>Pezizomycotina</taxon>
        <taxon>Sordariomycetes</taxon>
        <taxon>Hypocreomycetidae</taxon>
        <taxon>Hypocreales</taxon>
        <taxon>Cordycipitaceae</taxon>
        <taxon>Beauveria</taxon>
    </lineage>
</organism>
<reference evidence="2 3" key="1">
    <citation type="submission" date="2012-10" db="EMBL/GenBank/DDBJ databases">
        <title>Genome sequencing and analysis of entomopathogenic fungi Beauveria bassiana D1-5.</title>
        <authorList>
            <person name="Li Q."/>
            <person name="Wang L."/>
            <person name="Zhang Z."/>
            <person name="Wang Q."/>
            <person name="Ren J."/>
            <person name="Wang M."/>
            <person name="Xu W."/>
            <person name="Wang J."/>
            <person name="Lu Y."/>
            <person name="Du Q."/>
            <person name="Sun Z."/>
        </authorList>
    </citation>
    <scope>NUCLEOTIDE SEQUENCE [LARGE SCALE GENOMIC DNA]</scope>
    <source>
        <strain evidence="2 3">D1-5</strain>
    </source>
</reference>